<feature type="compositionally biased region" description="Low complexity" evidence="1">
    <location>
        <begin position="74"/>
        <end position="83"/>
    </location>
</feature>
<evidence type="ECO:0000313" key="2">
    <source>
        <dbReference type="EMBL" id="CAG5084308.1"/>
    </source>
</evidence>
<dbReference type="OrthoDB" id="899at2759"/>
<dbReference type="AlphaFoldDB" id="A0A8J2HAH8"/>
<proteinExistence type="predicted"/>
<reference evidence="2" key="1">
    <citation type="submission" date="2021-04" db="EMBL/GenBank/DDBJ databases">
        <authorList>
            <person name="Chebbi M.A.C M."/>
        </authorList>
    </citation>
    <scope>NUCLEOTIDE SEQUENCE</scope>
</reference>
<dbReference type="EMBL" id="CAJNRD030001118">
    <property type="protein sequence ID" value="CAG5084308.1"/>
    <property type="molecule type" value="Genomic_DNA"/>
</dbReference>
<gene>
    <name evidence="2" type="ORF">HICCMSTLAB_LOCUS4072</name>
</gene>
<sequence>MKNFVIIFLLSNLESSSKLDISTIEDLPDKLTASEPTIDGHQLQFNCLANGQSNREPATQRPVADVASQSGLRPQAPQQIMQPQQHQGQSTLNIAGEMPRQANVIRGPVGQVGSQGQGSGPQMQRQALQQYTQILQQFRQQQQQQQTHMVNQARGQSPHHQVHQVGIVDLGQGGSRWIQARPNMHNIQNMGQMGVSSPYGYVPTLNQCTLTVPTPNQCTYTVPTRDQSSYLQTQVKPVQQVKFWQLSLSEENRKVRSKC</sequence>
<feature type="region of interest" description="Disordered" evidence="1">
    <location>
        <begin position="52"/>
        <end position="83"/>
    </location>
</feature>
<accession>A0A8J2HAH8</accession>
<evidence type="ECO:0000256" key="1">
    <source>
        <dbReference type="SAM" id="MobiDB-lite"/>
    </source>
</evidence>
<name>A0A8J2HAH8_COTCN</name>
<dbReference type="Proteomes" id="UP000786811">
    <property type="component" value="Unassembled WGS sequence"/>
</dbReference>
<comment type="caution">
    <text evidence="2">The sequence shown here is derived from an EMBL/GenBank/DDBJ whole genome shotgun (WGS) entry which is preliminary data.</text>
</comment>
<protein>
    <submittedName>
        <fullName evidence="2">Uncharacterized protein</fullName>
    </submittedName>
</protein>
<organism evidence="2 3">
    <name type="scientific">Cotesia congregata</name>
    <name type="common">Parasitoid wasp</name>
    <name type="synonym">Apanteles congregatus</name>
    <dbReference type="NCBI Taxonomy" id="51543"/>
    <lineage>
        <taxon>Eukaryota</taxon>
        <taxon>Metazoa</taxon>
        <taxon>Ecdysozoa</taxon>
        <taxon>Arthropoda</taxon>
        <taxon>Hexapoda</taxon>
        <taxon>Insecta</taxon>
        <taxon>Pterygota</taxon>
        <taxon>Neoptera</taxon>
        <taxon>Endopterygota</taxon>
        <taxon>Hymenoptera</taxon>
        <taxon>Apocrita</taxon>
        <taxon>Ichneumonoidea</taxon>
        <taxon>Braconidae</taxon>
        <taxon>Microgastrinae</taxon>
        <taxon>Cotesia</taxon>
    </lineage>
</organism>
<keyword evidence="3" id="KW-1185">Reference proteome</keyword>
<evidence type="ECO:0000313" key="3">
    <source>
        <dbReference type="Proteomes" id="UP000786811"/>
    </source>
</evidence>